<proteinExistence type="predicted"/>
<evidence type="ECO:0000313" key="2">
    <source>
        <dbReference type="Proteomes" id="UP000220133"/>
    </source>
</evidence>
<evidence type="ECO:0000313" key="1">
    <source>
        <dbReference type="EMBL" id="ATL49371.1"/>
    </source>
</evidence>
<dbReference type="AlphaFoldDB" id="A0A291QZN2"/>
<gene>
    <name evidence="1" type="ORF">COR50_20530</name>
</gene>
<organism evidence="1 2">
    <name type="scientific">Chitinophaga caeni</name>
    <dbReference type="NCBI Taxonomy" id="2029983"/>
    <lineage>
        <taxon>Bacteria</taxon>
        <taxon>Pseudomonadati</taxon>
        <taxon>Bacteroidota</taxon>
        <taxon>Chitinophagia</taxon>
        <taxon>Chitinophagales</taxon>
        <taxon>Chitinophagaceae</taxon>
        <taxon>Chitinophaga</taxon>
    </lineage>
</organism>
<protein>
    <submittedName>
        <fullName evidence="1">Uncharacterized protein</fullName>
    </submittedName>
</protein>
<keyword evidence="2" id="KW-1185">Reference proteome</keyword>
<dbReference type="OrthoDB" id="6630352at2"/>
<sequence>MRVNIDKLSKVIAILLSNLKNSKGNEVELRNDYYWDISSDQIYNPYDDPNEISLGQLSDDLNEVYRLLSSSDEAIPYDLKRIAEILKALSIENSTAF</sequence>
<dbReference type="KEGG" id="cbae:COR50_20530"/>
<dbReference type="EMBL" id="CP023777">
    <property type="protein sequence ID" value="ATL49371.1"/>
    <property type="molecule type" value="Genomic_DNA"/>
</dbReference>
<dbReference type="RefSeq" id="WP_098195738.1">
    <property type="nucleotide sequence ID" value="NZ_CP023777.1"/>
</dbReference>
<accession>A0A291QZN2</accession>
<reference evidence="1 2" key="1">
    <citation type="submission" date="2017-10" db="EMBL/GenBank/DDBJ databases">
        <title>Paenichitinophaga pekingensis gen. nov., sp. nov., isolated from activated sludge.</title>
        <authorList>
            <person name="Jin D."/>
            <person name="Kong X."/>
            <person name="Deng Y."/>
            <person name="Bai Z."/>
        </authorList>
    </citation>
    <scope>NUCLEOTIDE SEQUENCE [LARGE SCALE GENOMIC DNA]</scope>
    <source>
        <strain evidence="1 2">13</strain>
    </source>
</reference>
<dbReference type="Proteomes" id="UP000220133">
    <property type="component" value="Chromosome"/>
</dbReference>
<name>A0A291QZN2_9BACT</name>